<organism evidence="3 4">
    <name type="scientific">Streptomyces triticiradicis</name>
    <dbReference type="NCBI Taxonomy" id="2651189"/>
    <lineage>
        <taxon>Bacteria</taxon>
        <taxon>Bacillati</taxon>
        <taxon>Actinomycetota</taxon>
        <taxon>Actinomycetes</taxon>
        <taxon>Kitasatosporales</taxon>
        <taxon>Streptomycetaceae</taxon>
        <taxon>Streptomyces</taxon>
    </lineage>
</organism>
<keyword evidence="4" id="KW-1185">Reference proteome</keyword>
<feature type="domain" description="UspA" evidence="2">
    <location>
        <begin position="160"/>
        <end position="294"/>
    </location>
</feature>
<evidence type="ECO:0000259" key="2">
    <source>
        <dbReference type="Pfam" id="PF00582"/>
    </source>
</evidence>
<dbReference type="PANTHER" id="PTHR46268">
    <property type="entry name" value="STRESS RESPONSE PROTEIN NHAX"/>
    <property type="match status" value="1"/>
</dbReference>
<feature type="domain" description="UspA" evidence="2">
    <location>
        <begin position="15"/>
        <end position="149"/>
    </location>
</feature>
<evidence type="ECO:0000313" key="4">
    <source>
        <dbReference type="Proteomes" id="UP000442990"/>
    </source>
</evidence>
<evidence type="ECO:0000256" key="1">
    <source>
        <dbReference type="ARBA" id="ARBA00008791"/>
    </source>
</evidence>
<proteinExistence type="inferred from homology"/>
<dbReference type="AlphaFoldDB" id="A0A7J5DNE9"/>
<name>A0A7J5DNE9_9ACTN</name>
<dbReference type="Proteomes" id="UP000442990">
    <property type="component" value="Unassembled WGS sequence"/>
</dbReference>
<dbReference type="InterPro" id="IPR006016">
    <property type="entry name" value="UspA"/>
</dbReference>
<evidence type="ECO:0000313" key="3">
    <source>
        <dbReference type="EMBL" id="KAB1990280.1"/>
    </source>
</evidence>
<dbReference type="PANTHER" id="PTHR46268:SF6">
    <property type="entry name" value="UNIVERSAL STRESS PROTEIN UP12"/>
    <property type="match status" value="1"/>
</dbReference>
<dbReference type="Pfam" id="PF00582">
    <property type="entry name" value="Usp"/>
    <property type="match status" value="2"/>
</dbReference>
<dbReference type="Gene3D" id="3.40.50.620">
    <property type="entry name" value="HUPs"/>
    <property type="match status" value="2"/>
</dbReference>
<dbReference type="PRINTS" id="PR01438">
    <property type="entry name" value="UNVRSLSTRESS"/>
</dbReference>
<dbReference type="SUPFAM" id="SSF52402">
    <property type="entry name" value="Adenine nucleotide alpha hydrolases-like"/>
    <property type="match status" value="2"/>
</dbReference>
<accession>A0A7J5DNE9</accession>
<comment type="similarity">
    <text evidence="1">Belongs to the universal stress protein A family.</text>
</comment>
<dbReference type="InterPro" id="IPR014729">
    <property type="entry name" value="Rossmann-like_a/b/a_fold"/>
</dbReference>
<gene>
    <name evidence="3" type="ORF">F8144_04370</name>
</gene>
<dbReference type="InterPro" id="IPR006015">
    <property type="entry name" value="Universal_stress_UspA"/>
</dbReference>
<sequence length="303" mass="31033">MTLNLGGIMPAVRGPVVVGADGSEGAATAVRWAALEAACRDAPLHIVCATELDTLAADVPSESVARRVLDAASATVESAVAVAEGEAPGIRVVPVVSRGAAAQTLLEAAGDNGLVVVGTRGSGGFSALLVGSVGRCVAAYATGPVVVVRGERDHVTTGVVLVAVRDERDLGVLRFAARTAVRHKASLRVLSTYAYYQYAGSMVPMLGDLTEVAEEQASYANRLMAPVRDEFPGLTVTSDLVRTHSTAGALVDASAHADLVVVGARRAEHAPGAPLGHVVHAVLHHAHCPVAVVPHGELHRSEA</sequence>
<reference evidence="3 4" key="1">
    <citation type="submission" date="2019-09" db="EMBL/GenBank/DDBJ databases">
        <title>Isolation and identification of active actinomycetes.</title>
        <authorList>
            <person name="Yu Z."/>
            <person name="Han C."/>
            <person name="Yu B."/>
        </authorList>
    </citation>
    <scope>NUCLEOTIDE SEQUENCE [LARGE SCALE GENOMIC DNA]</scope>
    <source>
        <strain evidence="3 4">NEAU-H2</strain>
    </source>
</reference>
<dbReference type="EMBL" id="WBKG01000002">
    <property type="protein sequence ID" value="KAB1990280.1"/>
    <property type="molecule type" value="Genomic_DNA"/>
</dbReference>
<comment type="caution">
    <text evidence="3">The sequence shown here is derived from an EMBL/GenBank/DDBJ whole genome shotgun (WGS) entry which is preliminary data.</text>
</comment>
<protein>
    <submittedName>
        <fullName evidence="3">Universal stress protein</fullName>
    </submittedName>
</protein>